<dbReference type="PANTHER" id="PTHR38048">
    <property type="entry name" value="EXPRESSED PROTEIN"/>
    <property type="match status" value="1"/>
</dbReference>
<sequence length="222" mass="25228">MTDDVRRLGCQTDDMKMIHQVFRREFGLAPSMVRHVAPGDTAQARRVTTYLDEIVTALHHHHQNEDRLLWDTMVDRAPACALHVDQMRQQHAAVSTLLDEVEGLGRAWTTGGADERSRERLAALLDDISARLDDHLGQEETEILPVAATSFTQAEWDRLREAGMASIPRNRLLVQLGYILEDAGPDERKQILADVPAPGRVLYRLVGRRRYQREIRTLRPPG</sequence>
<evidence type="ECO:0000313" key="2">
    <source>
        <dbReference type="Proteomes" id="UP000244384"/>
    </source>
</evidence>
<proteinExistence type="predicted"/>
<name>A0A2S0WN29_9ACTN</name>
<accession>A0A5F2EVU1</accession>
<gene>
    <name evidence="1" type="ORF">C3E78_11345</name>
</gene>
<evidence type="ECO:0000313" key="1">
    <source>
        <dbReference type="EMBL" id="AWB92748.1"/>
    </source>
</evidence>
<accession>A0A2S0WN29</accession>
<dbReference type="InterPro" id="IPR053206">
    <property type="entry name" value="Dimeric_xanthone_biosynth"/>
</dbReference>
<dbReference type="PANTHER" id="PTHR38048:SF2">
    <property type="entry name" value="HEMERYTHRIN-LIKE DOMAIN-CONTAINING PROTEIN"/>
    <property type="match status" value="1"/>
</dbReference>
<protein>
    <submittedName>
        <fullName evidence="1">Hemerythrin domain-containing protein</fullName>
    </submittedName>
</protein>
<dbReference type="EMBL" id="CP026952">
    <property type="protein sequence ID" value="AWB92748.1"/>
    <property type="molecule type" value="Genomic_DNA"/>
</dbReference>
<keyword evidence="2" id="KW-1185">Reference proteome</keyword>
<organism evidence="1 2">
    <name type="scientific">Aeromicrobium chenweiae</name>
    <dbReference type="NCBI Taxonomy" id="2079793"/>
    <lineage>
        <taxon>Bacteria</taxon>
        <taxon>Bacillati</taxon>
        <taxon>Actinomycetota</taxon>
        <taxon>Actinomycetes</taxon>
        <taxon>Propionibacteriales</taxon>
        <taxon>Nocardioidaceae</taxon>
        <taxon>Aeromicrobium</taxon>
    </lineage>
</organism>
<dbReference type="InterPro" id="IPR012312">
    <property type="entry name" value="Hemerythrin-like"/>
</dbReference>
<dbReference type="Proteomes" id="UP000244384">
    <property type="component" value="Chromosome"/>
</dbReference>
<dbReference type="Pfam" id="PF01814">
    <property type="entry name" value="Hemerythrin"/>
    <property type="match status" value="1"/>
</dbReference>
<dbReference type="Gene3D" id="1.20.120.520">
    <property type="entry name" value="nmb1532 protein domain like"/>
    <property type="match status" value="1"/>
</dbReference>
<dbReference type="KEGG" id="aez:C3E78_11345"/>
<dbReference type="CDD" id="cd12108">
    <property type="entry name" value="Hr-like"/>
    <property type="match status" value="1"/>
</dbReference>
<dbReference type="OrthoDB" id="5197650at2"/>
<reference evidence="2" key="1">
    <citation type="submission" date="2018-01" db="EMBL/GenBank/DDBJ databases">
        <authorList>
            <person name="Li J."/>
        </authorList>
    </citation>
    <scope>NUCLEOTIDE SEQUENCE [LARGE SCALE GENOMIC DNA]</scope>
    <source>
        <strain evidence="2">592</strain>
    </source>
</reference>
<dbReference type="RefSeq" id="WP_108578438.1">
    <property type="nucleotide sequence ID" value="NZ_CP026952.1"/>
</dbReference>
<dbReference type="AlphaFoldDB" id="A0A2S0WN29"/>